<dbReference type="EMBL" id="DS985250">
    <property type="protein sequence ID" value="EDV22244.1"/>
    <property type="molecule type" value="Genomic_DNA"/>
</dbReference>
<evidence type="ECO:0000256" key="5">
    <source>
        <dbReference type="SAM" id="MobiDB-lite"/>
    </source>
</evidence>
<dbReference type="FunCoup" id="B3S5D5">
    <property type="interactions" value="1318"/>
</dbReference>
<keyword evidence="2" id="KW-0240">DNA-directed RNA polymerase</keyword>
<sequence>MAHDVQPFEHNIKHLMVNKAATGSDASKLPVTSRRLSSIRPARDLTLGGVPKKTFTPVIPSRNNERATKSANASNTSPPKKKSLRKRPRCPKRHTFNENTRTLPIQLPLSRCRKGKEKSILVKQEDSATKSKLTDDITPAQILVKESTKCDNGSLLLIQLPDMLPLIAQASPSEDTTEENKTNLSSLRNAKDGLIGKLQIHRSGKTSLVIGNIPYKLRSGTRCDFLQDLASIKAMENDGYVINLGPIKHRLVCTPDVEKLLKSLP</sequence>
<dbReference type="OMA" id="MENDGYV"/>
<dbReference type="KEGG" id="tad:TRIADDRAFT_64180"/>
<organism evidence="6 7">
    <name type="scientific">Trichoplax adhaerens</name>
    <name type="common">Trichoplax reptans</name>
    <dbReference type="NCBI Taxonomy" id="10228"/>
    <lineage>
        <taxon>Eukaryota</taxon>
        <taxon>Metazoa</taxon>
        <taxon>Placozoa</taxon>
        <taxon>Uniplacotomia</taxon>
        <taxon>Trichoplacea</taxon>
        <taxon>Trichoplacidae</taxon>
        <taxon>Trichoplax</taxon>
    </lineage>
</organism>
<dbReference type="AlphaFoldDB" id="B3S5D5"/>
<dbReference type="eggNOG" id="KOG3122">
    <property type="taxonomic scope" value="Eukaryota"/>
</dbReference>
<dbReference type="Proteomes" id="UP000009022">
    <property type="component" value="Unassembled WGS sequence"/>
</dbReference>
<evidence type="ECO:0000256" key="1">
    <source>
        <dbReference type="ARBA" id="ARBA00004123"/>
    </source>
</evidence>
<protein>
    <recommendedName>
        <fullName evidence="8">DNA-directed RNA polymerase III subunit RPC4</fullName>
    </recommendedName>
</protein>
<evidence type="ECO:0000256" key="2">
    <source>
        <dbReference type="ARBA" id="ARBA00022478"/>
    </source>
</evidence>
<dbReference type="PhylomeDB" id="B3S5D5"/>
<feature type="compositionally biased region" description="Basic residues" evidence="5">
    <location>
        <begin position="79"/>
        <end position="94"/>
    </location>
</feature>
<keyword evidence="4" id="KW-0539">Nucleus</keyword>
<gene>
    <name evidence="6" type="ORF">TRIADDRAFT_64180</name>
</gene>
<dbReference type="RefSeq" id="XP_002115399.1">
    <property type="nucleotide sequence ID" value="XM_002115363.1"/>
</dbReference>
<dbReference type="GO" id="GO:0042797">
    <property type="term" value="P:tRNA transcription by RNA polymerase III"/>
    <property type="evidence" value="ECO:0000318"/>
    <property type="project" value="GO_Central"/>
</dbReference>
<evidence type="ECO:0008006" key="8">
    <source>
        <dbReference type="Google" id="ProtNLM"/>
    </source>
</evidence>
<accession>B3S5D5</accession>
<name>B3S5D5_TRIAD</name>
<dbReference type="Pfam" id="PF05132">
    <property type="entry name" value="RNA_pol_Rpc4"/>
    <property type="match status" value="1"/>
</dbReference>
<dbReference type="PANTHER" id="PTHR13408:SF0">
    <property type="entry name" value="DNA-DIRECTED RNA POLYMERASE III SUBUNIT RPC4"/>
    <property type="match status" value="1"/>
</dbReference>
<keyword evidence="7" id="KW-1185">Reference proteome</keyword>
<dbReference type="STRING" id="10228.B3S5D5"/>
<dbReference type="CTD" id="6756486"/>
<comment type="subcellular location">
    <subcellularLocation>
        <location evidence="1">Nucleus</location>
    </subcellularLocation>
</comment>
<dbReference type="InParanoid" id="B3S5D5"/>
<proteinExistence type="predicted"/>
<evidence type="ECO:0000313" key="7">
    <source>
        <dbReference type="Proteomes" id="UP000009022"/>
    </source>
</evidence>
<dbReference type="OrthoDB" id="5836119at2759"/>
<dbReference type="HOGENOM" id="CLU_1050987_0_0_1"/>
<evidence type="ECO:0000313" key="6">
    <source>
        <dbReference type="EMBL" id="EDV22244.1"/>
    </source>
</evidence>
<dbReference type="InterPro" id="IPR007811">
    <property type="entry name" value="RPC4"/>
</dbReference>
<keyword evidence="3" id="KW-0804">Transcription</keyword>
<feature type="region of interest" description="Disordered" evidence="5">
    <location>
        <begin position="46"/>
        <end position="98"/>
    </location>
</feature>
<dbReference type="GeneID" id="6756486"/>
<dbReference type="GO" id="GO:0003677">
    <property type="term" value="F:DNA binding"/>
    <property type="evidence" value="ECO:0007669"/>
    <property type="project" value="InterPro"/>
</dbReference>
<dbReference type="PANTHER" id="PTHR13408">
    <property type="entry name" value="DNA-DIRECTED RNA POLYMERASE III"/>
    <property type="match status" value="1"/>
</dbReference>
<reference evidence="6 7" key="1">
    <citation type="journal article" date="2008" name="Nature">
        <title>The Trichoplax genome and the nature of placozoans.</title>
        <authorList>
            <person name="Srivastava M."/>
            <person name="Begovic E."/>
            <person name="Chapman J."/>
            <person name="Putnam N.H."/>
            <person name="Hellsten U."/>
            <person name="Kawashima T."/>
            <person name="Kuo A."/>
            <person name="Mitros T."/>
            <person name="Salamov A."/>
            <person name="Carpenter M.L."/>
            <person name="Signorovitch A.Y."/>
            <person name="Moreno M.A."/>
            <person name="Kamm K."/>
            <person name="Grimwood J."/>
            <person name="Schmutz J."/>
            <person name="Shapiro H."/>
            <person name="Grigoriev I.V."/>
            <person name="Buss L.W."/>
            <person name="Schierwater B."/>
            <person name="Dellaporta S.L."/>
            <person name="Rokhsar D.S."/>
        </authorList>
    </citation>
    <scope>NUCLEOTIDE SEQUENCE [LARGE SCALE GENOMIC DNA]</scope>
    <source>
        <strain evidence="6 7">Grell-BS-1999</strain>
    </source>
</reference>
<evidence type="ECO:0000256" key="4">
    <source>
        <dbReference type="ARBA" id="ARBA00023242"/>
    </source>
</evidence>
<evidence type="ECO:0000256" key="3">
    <source>
        <dbReference type="ARBA" id="ARBA00023163"/>
    </source>
</evidence>
<dbReference type="GO" id="GO:0005666">
    <property type="term" value="C:RNA polymerase III complex"/>
    <property type="evidence" value="ECO:0000318"/>
    <property type="project" value="GO_Central"/>
</dbReference>